<dbReference type="InterPro" id="IPR000531">
    <property type="entry name" value="Beta-barrel_TonB"/>
</dbReference>
<evidence type="ECO:0000256" key="1">
    <source>
        <dbReference type="ARBA" id="ARBA00004571"/>
    </source>
</evidence>
<sequence length="652" mass="73379">MTTPAINNPSTEALLSLSIEELLRLEITSAAKKPQAISNTAAAIFVITQEDIRRCGATSIPEVLRLAPGVNVARIDGNKWAITVRGFNGRFANKLLILMDGRSVYTPLFSGVYWDVQDTLLEDVERIEVIRGPGATLWGANAVNGVINIITRHAEKTHGLLVKGGYGSEERGFGSVRYGGQVGAQGNYRAYVKYFNRDGLDAIGGGEAADDWSAFRGGFRYDGKLSSRDTLTVQGDAYSGFEGQTNEEYSLLPPEFRTVSDTDTDFSGGNLLLRWQRSLSAESNLALQAYYDHTRRDETALLKETRDTLDIDFQHRFPLGRRQEVIWGLGYRVNWDDIDPNEPLIIFNDNDETDHMLSLFIQDEIALKNDLLRLILGTKLEHNDYTGFELQPNARLIWTPNKNHSAWASVSRAVRTPSRVEEDGRMWLYLMPSTPPGVIVAYGNRDYDSEELLAWELGYRVMPTSVFSLDLALFLNIYDNLRSFEALAPDFSTLPEGYVRIPGIIDNKLKAKTWGFEVASDWQVADFWRLQASYSYLQMDVDTGRGSHDTDSIDLMEGTSPKHQLSLRSSLDLPRQVEFDLWLRCADELESLDISGYLTLDLRLGWQPCPGLELALVGQNLLQDSHQEYDPEFQTPASEVPRGIYGHAVWRY</sequence>
<dbReference type="InterPro" id="IPR036942">
    <property type="entry name" value="Beta-barrel_TonB_sf"/>
</dbReference>
<dbReference type="Proteomes" id="UP000182517">
    <property type="component" value="Chromosome"/>
</dbReference>
<dbReference type="CDD" id="cd01347">
    <property type="entry name" value="ligand_gated_channel"/>
    <property type="match status" value="1"/>
</dbReference>
<keyword evidence="12" id="KW-0675">Receptor</keyword>
<dbReference type="GO" id="GO:0044718">
    <property type="term" value="P:siderophore transmembrane transport"/>
    <property type="evidence" value="ECO:0007669"/>
    <property type="project" value="TreeGrafter"/>
</dbReference>
<comment type="similarity">
    <text evidence="8 9">Belongs to the TonB-dependent receptor family.</text>
</comment>
<keyword evidence="3 8" id="KW-1134">Transmembrane beta strand</keyword>
<dbReference type="KEGG" id="pef:A7E78_08815"/>
<evidence type="ECO:0000313" key="13">
    <source>
        <dbReference type="Proteomes" id="UP000182517"/>
    </source>
</evidence>
<evidence type="ECO:0000256" key="3">
    <source>
        <dbReference type="ARBA" id="ARBA00022452"/>
    </source>
</evidence>
<dbReference type="AlphaFoldDB" id="A0A1L3GT24"/>
<dbReference type="STRING" id="1842532.A7E78_08815"/>
<dbReference type="PANTHER" id="PTHR30069">
    <property type="entry name" value="TONB-DEPENDENT OUTER MEMBRANE RECEPTOR"/>
    <property type="match status" value="1"/>
</dbReference>
<name>A0A1L3GT24_9BACT</name>
<dbReference type="Pfam" id="PF00593">
    <property type="entry name" value="TonB_dep_Rec_b-barrel"/>
    <property type="match status" value="1"/>
</dbReference>
<evidence type="ECO:0000259" key="10">
    <source>
        <dbReference type="Pfam" id="PF00593"/>
    </source>
</evidence>
<evidence type="ECO:0000256" key="6">
    <source>
        <dbReference type="ARBA" id="ARBA00023136"/>
    </source>
</evidence>
<dbReference type="Gene3D" id="2.40.170.20">
    <property type="entry name" value="TonB-dependent receptor, beta-barrel domain"/>
    <property type="match status" value="1"/>
</dbReference>
<dbReference type="InterPro" id="IPR037066">
    <property type="entry name" value="Plug_dom_sf"/>
</dbReference>
<keyword evidence="13" id="KW-1185">Reference proteome</keyword>
<dbReference type="GO" id="GO:0009279">
    <property type="term" value="C:cell outer membrane"/>
    <property type="evidence" value="ECO:0007669"/>
    <property type="project" value="UniProtKB-SubCell"/>
</dbReference>
<dbReference type="GO" id="GO:0015344">
    <property type="term" value="F:siderophore uptake transmembrane transporter activity"/>
    <property type="evidence" value="ECO:0007669"/>
    <property type="project" value="TreeGrafter"/>
</dbReference>
<evidence type="ECO:0000256" key="4">
    <source>
        <dbReference type="ARBA" id="ARBA00022692"/>
    </source>
</evidence>
<reference evidence="12 13" key="1">
    <citation type="journal article" date="2017" name="Genome Announc.">
        <title>Complete Genome Sequences of Two Acetylene-Fermenting Pelobacter acetylenicus Strains.</title>
        <authorList>
            <person name="Sutton J.M."/>
            <person name="Baesman S.M."/>
            <person name="Fierst J.L."/>
            <person name="Poret-Peterson A.T."/>
            <person name="Oremland R.S."/>
            <person name="Dunlap D.S."/>
            <person name="Akob D.M."/>
        </authorList>
    </citation>
    <scope>NUCLEOTIDE SEQUENCE [LARGE SCALE GENOMIC DNA]</scope>
    <source>
        <strain evidence="12 13">SFB93</strain>
    </source>
</reference>
<feature type="domain" description="TonB-dependent receptor plug" evidence="11">
    <location>
        <begin position="38"/>
        <end position="146"/>
    </location>
</feature>
<dbReference type="InterPro" id="IPR039426">
    <property type="entry name" value="TonB-dep_rcpt-like"/>
</dbReference>
<dbReference type="InterPro" id="IPR012910">
    <property type="entry name" value="Plug_dom"/>
</dbReference>
<evidence type="ECO:0000313" key="12">
    <source>
        <dbReference type="EMBL" id="APG29081.1"/>
    </source>
</evidence>
<evidence type="ECO:0000256" key="5">
    <source>
        <dbReference type="ARBA" id="ARBA00023077"/>
    </source>
</evidence>
<evidence type="ECO:0000256" key="8">
    <source>
        <dbReference type="PROSITE-ProRule" id="PRU01360"/>
    </source>
</evidence>
<accession>A0A1L3GT24</accession>
<keyword evidence="4 8" id="KW-0812">Transmembrane</keyword>
<gene>
    <name evidence="12" type="ORF">A7E78_08815</name>
</gene>
<dbReference type="PANTHER" id="PTHR30069:SF27">
    <property type="entry name" value="BLL4766 PROTEIN"/>
    <property type="match status" value="1"/>
</dbReference>
<evidence type="ECO:0000256" key="7">
    <source>
        <dbReference type="ARBA" id="ARBA00023237"/>
    </source>
</evidence>
<keyword evidence="5 9" id="KW-0798">TonB box</keyword>
<evidence type="ECO:0000256" key="2">
    <source>
        <dbReference type="ARBA" id="ARBA00022448"/>
    </source>
</evidence>
<comment type="subcellular location">
    <subcellularLocation>
        <location evidence="1 8">Cell outer membrane</location>
        <topology evidence="1 8">Multi-pass membrane protein</topology>
    </subcellularLocation>
</comment>
<dbReference type="Gene3D" id="2.170.130.10">
    <property type="entry name" value="TonB-dependent receptor, plug domain"/>
    <property type="match status" value="1"/>
</dbReference>
<feature type="domain" description="TonB-dependent receptor-like beta-barrel" evidence="10">
    <location>
        <begin position="174"/>
        <end position="621"/>
    </location>
</feature>
<keyword evidence="7 8" id="KW-0998">Cell outer membrane</keyword>
<dbReference type="PROSITE" id="PS52016">
    <property type="entry name" value="TONB_DEPENDENT_REC_3"/>
    <property type="match status" value="1"/>
</dbReference>
<protein>
    <submittedName>
        <fullName evidence="12">TonB-dependent receptor</fullName>
    </submittedName>
</protein>
<evidence type="ECO:0000259" key="11">
    <source>
        <dbReference type="Pfam" id="PF07715"/>
    </source>
</evidence>
<organism evidence="12 13">
    <name type="scientific">Syntrophotalea acetylenivorans</name>
    <dbReference type="NCBI Taxonomy" id="1842532"/>
    <lineage>
        <taxon>Bacteria</taxon>
        <taxon>Pseudomonadati</taxon>
        <taxon>Thermodesulfobacteriota</taxon>
        <taxon>Desulfuromonadia</taxon>
        <taxon>Desulfuromonadales</taxon>
        <taxon>Syntrophotaleaceae</taxon>
        <taxon>Syntrophotalea</taxon>
    </lineage>
</organism>
<keyword evidence="6 8" id="KW-0472">Membrane</keyword>
<dbReference type="SUPFAM" id="SSF56935">
    <property type="entry name" value="Porins"/>
    <property type="match status" value="1"/>
</dbReference>
<dbReference type="Pfam" id="PF07715">
    <property type="entry name" value="Plug"/>
    <property type="match status" value="1"/>
</dbReference>
<dbReference type="EMBL" id="CP015519">
    <property type="protein sequence ID" value="APG29081.1"/>
    <property type="molecule type" value="Genomic_DNA"/>
</dbReference>
<evidence type="ECO:0000256" key="9">
    <source>
        <dbReference type="RuleBase" id="RU003357"/>
    </source>
</evidence>
<proteinExistence type="inferred from homology"/>
<keyword evidence="2 8" id="KW-0813">Transport</keyword>